<keyword evidence="2" id="KW-0328">Glycosyltransferase</keyword>
<dbReference type="EMBL" id="JAVRHV010000001">
    <property type="protein sequence ID" value="MDT0552273.1"/>
    <property type="molecule type" value="Genomic_DNA"/>
</dbReference>
<proteinExistence type="predicted"/>
<evidence type="ECO:0000313" key="3">
    <source>
        <dbReference type="Proteomes" id="UP001252186"/>
    </source>
</evidence>
<keyword evidence="2" id="KW-0808">Transferase</keyword>
<protein>
    <submittedName>
        <fullName evidence="2">Glycosyltransferase family 2 protein</fullName>
        <ecNumber evidence="2">2.4.-.-</ecNumber>
    </submittedName>
</protein>
<name>A0ABU2Y240_9FLAO</name>
<dbReference type="InterPro" id="IPR029044">
    <property type="entry name" value="Nucleotide-diphossugar_trans"/>
</dbReference>
<gene>
    <name evidence="2" type="ORF">RM519_03340</name>
</gene>
<evidence type="ECO:0000259" key="1">
    <source>
        <dbReference type="Pfam" id="PF00535"/>
    </source>
</evidence>
<dbReference type="PANTHER" id="PTHR43685:SF2">
    <property type="entry name" value="GLYCOSYLTRANSFERASE 2-LIKE DOMAIN-CONTAINING PROTEIN"/>
    <property type="match status" value="1"/>
</dbReference>
<dbReference type="CDD" id="cd00761">
    <property type="entry name" value="Glyco_tranf_GTA_type"/>
    <property type="match status" value="1"/>
</dbReference>
<evidence type="ECO:0000313" key="2">
    <source>
        <dbReference type="EMBL" id="MDT0552273.1"/>
    </source>
</evidence>
<dbReference type="GO" id="GO:0016757">
    <property type="term" value="F:glycosyltransferase activity"/>
    <property type="evidence" value="ECO:0007669"/>
    <property type="project" value="UniProtKB-KW"/>
</dbReference>
<dbReference type="RefSeq" id="WP_311592125.1">
    <property type="nucleotide sequence ID" value="NZ_JAVRHV010000001.1"/>
</dbReference>
<dbReference type="PANTHER" id="PTHR43685">
    <property type="entry name" value="GLYCOSYLTRANSFERASE"/>
    <property type="match status" value="1"/>
</dbReference>
<organism evidence="2 3">
    <name type="scientific">Urechidicola vernalis</name>
    <dbReference type="NCBI Taxonomy" id="3075600"/>
    <lineage>
        <taxon>Bacteria</taxon>
        <taxon>Pseudomonadati</taxon>
        <taxon>Bacteroidota</taxon>
        <taxon>Flavobacteriia</taxon>
        <taxon>Flavobacteriales</taxon>
        <taxon>Flavobacteriaceae</taxon>
        <taxon>Urechidicola</taxon>
    </lineage>
</organism>
<dbReference type="Pfam" id="PF00535">
    <property type="entry name" value="Glycos_transf_2"/>
    <property type="match status" value="1"/>
</dbReference>
<dbReference type="Gene3D" id="3.90.550.10">
    <property type="entry name" value="Spore Coat Polysaccharide Biosynthesis Protein SpsA, Chain A"/>
    <property type="match status" value="1"/>
</dbReference>
<feature type="domain" description="Glycosyltransferase 2-like" evidence="1">
    <location>
        <begin position="7"/>
        <end position="138"/>
    </location>
</feature>
<dbReference type="SUPFAM" id="SSF53448">
    <property type="entry name" value="Nucleotide-diphospho-sugar transferases"/>
    <property type="match status" value="1"/>
</dbReference>
<dbReference type="EC" id="2.4.-.-" evidence="2"/>
<keyword evidence="3" id="KW-1185">Reference proteome</keyword>
<dbReference type="Proteomes" id="UP001252186">
    <property type="component" value="Unassembled WGS sequence"/>
</dbReference>
<accession>A0ABU2Y240</accession>
<dbReference type="InterPro" id="IPR050834">
    <property type="entry name" value="Glycosyltransf_2"/>
</dbReference>
<dbReference type="InterPro" id="IPR001173">
    <property type="entry name" value="Glyco_trans_2-like"/>
</dbReference>
<comment type="caution">
    <text evidence="2">The sequence shown here is derived from an EMBL/GenBank/DDBJ whole genome shotgun (WGS) entry which is preliminary data.</text>
</comment>
<sequence>MKKTLVSIIIPVFGRIEFFKLTLESIKMQTYSNWECIIVDDGSEKEELEIIKALISQDSRISLLLRPEHKRKGANACRNIGIERAKGDFLVFLDSDDVLASFCLEDRLKTIEKFPSRDFYVFNMAYLNNPDVLVNKYHNSKQENYLAQFLSNSPAWPITSLLVSNNVKVTFDEGLKRFQDVDYSIKLILGRLQYHLFKDITPDCYYRVTEDSLSRVNNKGFIKKVVKSYCRLLNNVFKYGDNFLTKDELRKSVKRGYIDVFKTFILPHKKWMLFLSMLRVSFKFNILDFYSYYNLLMIMIYQSIGVQNVKGIGYHRISKIIRN</sequence>
<reference evidence="2 3" key="1">
    <citation type="submission" date="2023-09" db="EMBL/GenBank/DDBJ databases">
        <authorList>
            <person name="Rey-Velasco X."/>
        </authorList>
    </citation>
    <scope>NUCLEOTIDE SEQUENCE [LARGE SCALE GENOMIC DNA]</scope>
    <source>
        <strain evidence="2 3">P050</strain>
    </source>
</reference>